<organism evidence="1 2">
    <name type="scientific">Pseudocercospora fuligena</name>
    <dbReference type="NCBI Taxonomy" id="685502"/>
    <lineage>
        <taxon>Eukaryota</taxon>
        <taxon>Fungi</taxon>
        <taxon>Dikarya</taxon>
        <taxon>Ascomycota</taxon>
        <taxon>Pezizomycotina</taxon>
        <taxon>Dothideomycetes</taxon>
        <taxon>Dothideomycetidae</taxon>
        <taxon>Mycosphaerellales</taxon>
        <taxon>Mycosphaerellaceae</taxon>
        <taxon>Pseudocercospora</taxon>
    </lineage>
</organism>
<proteinExistence type="predicted"/>
<protein>
    <submittedName>
        <fullName evidence="1">Uncharacterized protein</fullName>
    </submittedName>
</protein>
<accession>A0A8H6RR25</accession>
<dbReference type="AlphaFoldDB" id="A0A8H6RR25"/>
<feature type="non-terminal residue" evidence="1">
    <location>
        <position position="1"/>
    </location>
</feature>
<evidence type="ECO:0000313" key="2">
    <source>
        <dbReference type="Proteomes" id="UP000660729"/>
    </source>
</evidence>
<reference evidence="1" key="1">
    <citation type="submission" date="2020-04" db="EMBL/GenBank/DDBJ databases">
        <title>Draft genome resource of the tomato pathogen Pseudocercospora fuligena.</title>
        <authorList>
            <person name="Zaccaron A."/>
        </authorList>
    </citation>
    <scope>NUCLEOTIDE SEQUENCE</scope>
    <source>
        <strain evidence="1">PF001</strain>
    </source>
</reference>
<dbReference type="Proteomes" id="UP000660729">
    <property type="component" value="Unassembled WGS sequence"/>
</dbReference>
<comment type="caution">
    <text evidence="1">The sequence shown here is derived from an EMBL/GenBank/DDBJ whole genome shotgun (WGS) entry which is preliminary data.</text>
</comment>
<gene>
    <name evidence="1" type="ORF">HII31_03260</name>
</gene>
<evidence type="ECO:0000313" key="1">
    <source>
        <dbReference type="EMBL" id="KAF7195368.1"/>
    </source>
</evidence>
<dbReference type="EMBL" id="JABCIY010000040">
    <property type="protein sequence ID" value="KAF7195368.1"/>
    <property type="molecule type" value="Genomic_DNA"/>
</dbReference>
<keyword evidence="2" id="KW-1185">Reference proteome</keyword>
<dbReference type="OrthoDB" id="3648633at2759"/>
<sequence length="63" mass="7344">TATSPLRQCLAAVFADNCQAEWLSRDYPEDFKYDLLEALIERRGSKDYKSYSSEESSSWMKQK</sequence>
<name>A0A8H6RR25_9PEZI</name>